<dbReference type="PANTHER" id="PTHR38657:SF1">
    <property type="entry name" value="SLR1343 PROTEIN"/>
    <property type="match status" value="1"/>
</dbReference>
<proteinExistence type="predicted"/>
<dbReference type="SUPFAM" id="SSF48173">
    <property type="entry name" value="Cryptochrome/photolyase FAD-binding domain"/>
    <property type="match status" value="1"/>
</dbReference>
<dbReference type="Proteomes" id="UP000002215">
    <property type="component" value="Chromosome"/>
</dbReference>
<dbReference type="InterPro" id="IPR036134">
    <property type="entry name" value="Crypto/Photolyase_FAD-like_sf"/>
</dbReference>
<evidence type="ECO:0000313" key="3">
    <source>
        <dbReference type="Proteomes" id="UP000002215"/>
    </source>
</evidence>
<reference evidence="3" key="1">
    <citation type="submission" date="2009-08" db="EMBL/GenBank/DDBJ databases">
        <title>The complete genome of Chitinophaga pinensis DSM 2588.</title>
        <authorList>
            <consortium name="US DOE Joint Genome Institute (JGI-PGF)"/>
            <person name="Lucas S."/>
            <person name="Copeland A."/>
            <person name="Lapidus A."/>
            <person name="Glavina del Rio T."/>
            <person name="Dalin E."/>
            <person name="Tice H."/>
            <person name="Bruce D."/>
            <person name="Goodwin L."/>
            <person name="Pitluck S."/>
            <person name="Kyrpides N."/>
            <person name="Mavromatis K."/>
            <person name="Ivanova N."/>
            <person name="Mikhailova N."/>
            <person name="Sims D."/>
            <person name="Meinche L."/>
            <person name="Brettin T."/>
            <person name="Detter J.C."/>
            <person name="Han C."/>
            <person name="Larimer F."/>
            <person name="Land M."/>
            <person name="Hauser L."/>
            <person name="Markowitz V."/>
            <person name="Cheng J.-F."/>
            <person name="Hugenholtz P."/>
            <person name="Woyke T."/>
            <person name="Wu D."/>
            <person name="Spring S."/>
            <person name="Klenk H.-P."/>
            <person name="Eisen J.A."/>
        </authorList>
    </citation>
    <scope>NUCLEOTIDE SEQUENCE [LARGE SCALE GENOMIC DNA]</scope>
    <source>
        <strain evidence="3">ATCC 43595 / DSM 2588 / LMG 13176 / NBRC 15968 / NCIMB 11800 / UQM 2034</strain>
    </source>
</reference>
<dbReference type="InterPro" id="IPR007357">
    <property type="entry name" value="PhrB-like"/>
</dbReference>
<organism evidence="2 3">
    <name type="scientific">Chitinophaga pinensis (strain ATCC 43595 / DSM 2588 / LMG 13176 / NBRC 15968 / NCIMB 11800 / UQM 2034)</name>
    <dbReference type="NCBI Taxonomy" id="485918"/>
    <lineage>
        <taxon>Bacteria</taxon>
        <taxon>Pseudomonadati</taxon>
        <taxon>Bacteroidota</taxon>
        <taxon>Chitinophagia</taxon>
        <taxon>Chitinophagales</taxon>
        <taxon>Chitinophagaceae</taxon>
        <taxon>Chitinophaga</taxon>
    </lineage>
</organism>
<evidence type="ECO:0000259" key="1">
    <source>
        <dbReference type="Pfam" id="PF03441"/>
    </source>
</evidence>
<dbReference type="InterPro" id="IPR005101">
    <property type="entry name" value="Cryptochr/Photolyase_FAD-bd"/>
</dbReference>
<dbReference type="Gene3D" id="3.40.50.620">
    <property type="entry name" value="HUPs"/>
    <property type="match status" value="1"/>
</dbReference>
<accession>A0A979GC20</accession>
<protein>
    <submittedName>
        <fullName evidence="2">Deoxyribodipyrimidine photolyase-related protein</fullName>
    </submittedName>
</protein>
<gene>
    <name evidence="2" type="ordered locus">Cpin_7174</name>
</gene>
<dbReference type="InterPro" id="IPR014729">
    <property type="entry name" value="Rossmann-like_a/b/a_fold"/>
</dbReference>
<dbReference type="AlphaFoldDB" id="A0A979GC20"/>
<name>A0A979GC20_CHIPD</name>
<sequence length="492" mass="58461">MTLEAVTLIFPHQLYEQHPALDKSRQVYLVEEALYFTQYPFHQHKLTLHRASMQYYAHFLEQKGYQVSYIDSTEQHATIQALIKWLHSKKVYELHYAETDDYLLERRINRYCRQYDIAPVTYINPGFINRLDEVTTFFDGRKRYFMQDFYIHQRKTRQILIDVKGPVGGHWSFDADNREKIPKGESIPDPRFPPAGKYLKEAISYVQQHYKNNPGDATTCRYPVTHQQAEHWLEQFLEERFRKFGIYEDAIVQTESILYHSMLTPALNIGLLLPMQILEKAIAMAPVHKVPLNSLEGFIRQILGWREFIRILYRREGSKQRTTNFWDHERPMPDSFYTGNTGIPPIDQTIHKLLRHGYTHHIERLMILGNFMLLCELHPDAVYQWFMELYIDAYDWVMVPNVYGMSQFADGGLMSTKPYISSSNYILKMSNYPKGDWCQVWDGLFWRFMHKHRDFLGDNQRLGMLVKMLDKMDKQVLKSHLHHAEEFLGKLT</sequence>
<dbReference type="Pfam" id="PF04244">
    <property type="entry name" value="DPRP"/>
    <property type="match status" value="1"/>
</dbReference>
<feature type="domain" description="Cryptochrome/DNA photolyase FAD-binding" evidence="1">
    <location>
        <begin position="303"/>
        <end position="425"/>
    </location>
</feature>
<dbReference type="KEGG" id="cpi:Cpin_7174"/>
<dbReference type="EMBL" id="CP001699">
    <property type="protein sequence ID" value="ACU64574.1"/>
    <property type="molecule type" value="Genomic_DNA"/>
</dbReference>
<reference evidence="2 3" key="2">
    <citation type="journal article" date="2010" name="Stand. Genomic Sci.">
        <title>Complete genome sequence of Chitinophaga pinensis type strain (UQM 2034).</title>
        <authorList>
            <person name="Glavina Del Rio T."/>
            <person name="Abt B."/>
            <person name="Spring S."/>
            <person name="Lapidus A."/>
            <person name="Nolan M."/>
            <person name="Tice H."/>
            <person name="Copeland A."/>
            <person name="Cheng J.F."/>
            <person name="Chen F."/>
            <person name="Bruce D."/>
            <person name="Goodwin L."/>
            <person name="Pitluck S."/>
            <person name="Ivanova N."/>
            <person name="Mavromatis K."/>
            <person name="Mikhailova N."/>
            <person name="Pati A."/>
            <person name="Chen A."/>
            <person name="Palaniappan K."/>
            <person name="Land M."/>
            <person name="Hauser L."/>
            <person name="Chang Y.J."/>
            <person name="Jeffries C.D."/>
            <person name="Chain P."/>
            <person name="Saunders E."/>
            <person name="Detter J.C."/>
            <person name="Brettin T."/>
            <person name="Rohde M."/>
            <person name="Goker M."/>
            <person name="Bristow J."/>
            <person name="Eisen J.A."/>
            <person name="Markowitz V."/>
            <person name="Hugenholtz P."/>
            <person name="Kyrpides N.C."/>
            <person name="Klenk H.P."/>
            <person name="Lucas S."/>
        </authorList>
    </citation>
    <scope>NUCLEOTIDE SEQUENCE [LARGE SCALE GENOMIC DNA]</scope>
    <source>
        <strain evidence="3">ATCC 43595 / DSM 2588 / LMG 13176 / NBRC 15968 / NCIMB 11800 / UQM 2034</strain>
    </source>
</reference>
<dbReference type="InterPro" id="IPR052551">
    <property type="entry name" value="UV-DNA_repair_photolyase"/>
</dbReference>
<evidence type="ECO:0000313" key="2">
    <source>
        <dbReference type="EMBL" id="ACU64574.1"/>
    </source>
</evidence>
<dbReference type="Gene3D" id="1.10.579.10">
    <property type="entry name" value="DNA Cyclobutane Dipyrimidine Photolyase, subunit A, domain 3"/>
    <property type="match status" value="1"/>
</dbReference>
<dbReference type="Gene3D" id="1.25.40.80">
    <property type="match status" value="1"/>
</dbReference>
<dbReference type="Gene3D" id="1.10.10.1710">
    <property type="entry name" value="Deoxyribodipyrimidine photolyase-related"/>
    <property type="match status" value="1"/>
</dbReference>
<dbReference type="Pfam" id="PF03441">
    <property type="entry name" value="FAD_binding_7"/>
    <property type="match status" value="1"/>
</dbReference>
<dbReference type="PANTHER" id="PTHR38657">
    <property type="entry name" value="SLR1343 PROTEIN"/>
    <property type="match status" value="1"/>
</dbReference>
<dbReference type="RefSeq" id="WP_012794737.1">
    <property type="nucleotide sequence ID" value="NC_013132.1"/>
</dbReference>